<evidence type="ECO:0000313" key="1">
    <source>
        <dbReference type="EMBL" id="OMJ80793.1"/>
    </source>
</evidence>
<evidence type="ECO:0000313" key="2">
    <source>
        <dbReference type="Proteomes" id="UP000187209"/>
    </source>
</evidence>
<protein>
    <submittedName>
        <fullName evidence="1">Uncharacterized protein</fullName>
    </submittedName>
</protein>
<proteinExistence type="predicted"/>
<dbReference type="AlphaFoldDB" id="A0A1R2BVF4"/>
<sequence>MASTSQSLHRSFSSKKSKGYIDSDHITSFKKRKNHPHLTYNPDPAYNSFSNLLKVRSQLSIAVKLPVPMYSPEKNLTRKLLLKDQISIKSPNKIRISRTDRNKRQRLDSLDHLVKKCTEIQDDFNSSSALTGIKKYSNSMESLGKAIEKFQFEDLTNAHEEVLESEDLMRNDSKNIRQQISYVENIRKKSKQVWKFQSHAISRKTERLVALIAKKLNEKNFTMFN</sequence>
<comment type="caution">
    <text evidence="1">The sequence shown here is derived from an EMBL/GenBank/DDBJ whole genome shotgun (WGS) entry which is preliminary data.</text>
</comment>
<keyword evidence="2" id="KW-1185">Reference proteome</keyword>
<gene>
    <name evidence="1" type="ORF">SteCoe_18846</name>
</gene>
<reference evidence="1 2" key="1">
    <citation type="submission" date="2016-11" db="EMBL/GenBank/DDBJ databases">
        <title>The macronuclear genome of Stentor coeruleus: a giant cell with tiny introns.</title>
        <authorList>
            <person name="Slabodnick M."/>
            <person name="Ruby J.G."/>
            <person name="Reiff S.B."/>
            <person name="Swart E.C."/>
            <person name="Gosai S."/>
            <person name="Prabakaran S."/>
            <person name="Witkowska E."/>
            <person name="Larue G.E."/>
            <person name="Fisher S."/>
            <person name="Freeman R.M."/>
            <person name="Gunawardena J."/>
            <person name="Chu W."/>
            <person name="Stover N.A."/>
            <person name="Gregory B.D."/>
            <person name="Nowacki M."/>
            <person name="Derisi J."/>
            <person name="Roy S.W."/>
            <person name="Marshall W.F."/>
            <person name="Sood P."/>
        </authorList>
    </citation>
    <scope>NUCLEOTIDE SEQUENCE [LARGE SCALE GENOMIC DNA]</scope>
    <source>
        <strain evidence="1">WM001</strain>
    </source>
</reference>
<dbReference type="EMBL" id="MPUH01000407">
    <property type="protein sequence ID" value="OMJ80793.1"/>
    <property type="molecule type" value="Genomic_DNA"/>
</dbReference>
<name>A0A1R2BVF4_9CILI</name>
<organism evidence="1 2">
    <name type="scientific">Stentor coeruleus</name>
    <dbReference type="NCBI Taxonomy" id="5963"/>
    <lineage>
        <taxon>Eukaryota</taxon>
        <taxon>Sar</taxon>
        <taxon>Alveolata</taxon>
        <taxon>Ciliophora</taxon>
        <taxon>Postciliodesmatophora</taxon>
        <taxon>Heterotrichea</taxon>
        <taxon>Heterotrichida</taxon>
        <taxon>Stentoridae</taxon>
        <taxon>Stentor</taxon>
    </lineage>
</organism>
<accession>A0A1R2BVF4</accession>
<dbReference type="Proteomes" id="UP000187209">
    <property type="component" value="Unassembled WGS sequence"/>
</dbReference>